<dbReference type="PANTHER" id="PTHR30592">
    <property type="entry name" value="FORMATE DEHYDROGENASE"/>
    <property type="match status" value="1"/>
</dbReference>
<evidence type="ECO:0000313" key="4">
    <source>
        <dbReference type="EMBL" id="SIS65572.1"/>
    </source>
</evidence>
<dbReference type="GO" id="GO:0006777">
    <property type="term" value="P:Mo-molybdopterin cofactor biosynthetic process"/>
    <property type="evidence" value="ECO:0007669"/>
    <property type="project" value="UniProtKB-UniRule"/>
</dbReference>
<dbReference type="Pfam" id="PF02634">
    <property type="entry name" value="FdhD-NarQ"/>
    <property type="match status" value="1"/>
</dbReference>
<sequence>MNGVSRFLGAETWKRPVLRYRAGEYWEEDDVIATEFAVTLYVNGEEFATLVCTPTYVEDLVYGFLASEGVIRTVDDVKSVQVSLWTGTARVETKSGVVLPPAMYNKRYIGSCCGKGRQSFYFQSDALTARPVADPVRLSADDVLRAMDLLDASSGLFEETGGVHVAALVRAGQLVLARADIGRHNALDKIYGHCLKSGESLSGTAVAFSGRISSEVLLKVAKIGVGVVIARGAPTALALDLAEELNITAIGFVRGQAFNVYSHPWRMKDVKREQGVAGGT</sequence>
<keyword evidence="1 3" id="KW-0963">Cytoplasm</keyword>
<dbReference type="GO" id="GO:0005737">
    <property type="term" value="C:cytoplasm"/>
    <property type="evidence" value="ECO:0007669"/>
    <property type="project" value="UniProtKB-SubCell"/>
</dbReference>
<feature type="active site" description="Cysteine persulfide intermediate" evidence="3">
    <location>
        <position position="113"/>
    </location>
</feature>
<evidence type="ECO:0000256" key="2">
    <source>
        <dbReference type="ARBA" id="ARBA00023150"/>
    </source>
</evidence>
<dbReference type="InterPro" id="IPR016193">
    <property type="entry name" value="Cytidine_deaminase-like"/>
</dbReference>
<accession>A0A1N7KVA7</accession>
<dbReference type="OrthoDB" id="9782042at2"/>
<evidence type="ECO:0000313" key="5">
    <source>
        <dbReference type="Proteomes" id="UP000186156"/>
    </source>
</evidence>
<dbReference type="PIRSF" id="PIRSF015626">
    <property type="entry name" value="FdhD"/>
    <property type="match status" value="1"/>
</dbReference>
<keyword evidence="5" id="KW-1185">Reference proteome</keyword>
<evidence type="ECO:0000256" key="1">
    <source>
        <dbReference type="ARBA" id="ARBA00022490"/>
    </source>
</evidence>
<dbReference type="Gene3D" id="3.10.20.10">
    <property type="match status" value="1"/>
</dbReference>
<proteinExistence type="inferred from homology"/>
<dbReference type="GO" id="GO:0016783">
    <property type="term" value="F:sulfurtransferase activity"/>
    <property type="evidence" value="ECO:0007669"/>
    <property type="project" value="InterPro"/>
</dbReference>
<name>A0A1N7KVA7_9BACL</name>
<dbReference type="InterPro" id="IPR003786">
    <property type="entry name" value="FdhD"/>
</dbReference>
<dbReference type="Proteomes" id="UP000186156">
    <property type="component" value="Unassembled WGS sequence"/>
</dbReference>
<keyword evidence="2 3" id="KW-0501">Molybdenum cofactor biosynthesis</keyword>
<evidence type="ECO:0000256" key="3">
    <source>
        <dbReference type="HAMAP-Rule" id="MF_00187"/>
    </source>
</evidence>
<protein>
    <recommendedName>
        <fullName evidence="3">Sulfur carrier protein FdhD</fullName>
    </recommendedName>
</protein>
<dbReference type="STRING" id="252246.SAMN05421799_102214"/>
<comment type="function">
    <text evidence="3">Required for formate dehydrogenase (FDH) activity. Acts as a sulfur carrier protein that transfers sulfur from IscS to the molybdenum cofactor prior to its insertion into FDH.</text>
</comment>
<dbReference type="AlphaFoldDB" id="A0A1N7KVA7"/>
<dbReference type="GO" id="GO:0097163">
    <property type="term" value="F:sulfur carrier activity"/>
    <property type="evidence" value="ECO:0007669"/>
    <property type="project" value="UniProtKB-UniRule"/>
</dbReference>
<dbReference type="Gene3D" id="3.40.140.10">
    <property type="entry name" value="Cytidine Deaminase, domain 2"/>
    <property type="match status" value="1"/>
</dbReference>
<dbReference type="SUPFAM" id="SSF53927">
    <property type="entry name" value="Cytidine deaminase-like"/>
    <property type="match status" value="1"/>
</dbReference>
<dbReference type="PANTHER" id="PTHR30592:SF1">
    <property type="entry name" value="SULFUR CARRIER PROTEIN FDHD"/>
    <property type="match status" value="1"/>
</dbReference>
<gene>
    <name evidence="3" type="primary">fdhD</name>
    <name evidence="4" type="ORF">SAMN05421799_102214</name>
</gene>
<comment type="subcellular location">
    <subcellularLocation>
        <location evidence="3">Cytoplasm</location>
    </subcellularLocation>
</comment>
<dbReference type="EMBL" id="FTOO01000002">
    <property type="protein sequence ID" value="SIS65572.1"/>
    <property type="molecule type" value="Genomic_DNA"/>
</dbReference>
<organism evidence="4 5">
    <name type="scientific">Alicyclobacillus vulcanalis</name>
    <dbReference type="NCBI Taxonomy" id="252246"/>
    <lineage>
        <taxon>Bacteria</taxon>
        <taxon>Bacillati</taxon>
        <taxon>Bacillota</taxon>
        <taxon>Bacilli</taxon>
        <taxon>Bacillales</taxon>
        <taxon>Alicyclobacillaceae</taxon>
        <taxon>Alicyclobacillus</taxon>
    </lineage>
</organism>
<reference evidence="5" key="1">
    <citation type="submission" date="2017-01" db="EMBL/GenBank/DDBJ databases">
        <authorList>
            <person name="Varghese N."/>
            <person name="Submissions S."/>
        </authorList>
    </citation>
    <scope>NUCLEOTIDE SEQUENCE [LARGE SCALE GENOMIC DNA]</scope>
    <source>
        <strain evidence="5">DSM 16176</strain>
    </source>
</reference>
<dbReference type="HAMAP" id="MF_00187">
    <property type="entry name" value="FdhD"/>
    <property type="match status" value="1"/>
</dbReference>
<comment type="similarity">
    <text evidence="3">Belongs to the FdhD family.</text>
</comment>
<dbReference type="RefSeq" id="WP_076345083.1">
    <property type="nucleotide sequence ID" value="NZ_FTOO01000002.1"/>
</dbReference>
<dbReference type="NCBIfam" id="TIGR00129">
    <property type="entry name" value="fdhD_narQ"/>
    <property type="match status" value="1"/>
</dbReference>
<comment type="caution">
    <text evidence="3">Lacks conserved residue(s) required for the propagation of feature annotation.</text>
</comment>